<organism evidence="1 2">
    <name type="scientific">Undibacterium aquatile</name>
    <dbReference type="NCBI Taxonomy" id="1537398"/>
    <lineage>
        <taxon>Bacteria</taxon>
        <taxon>Pseudomonadati</taxon>
        <taxon>Pseudomonadota</taxon>
        <taxon>Betaproteobacteria</taxon>
        <taxon>Burkholderiales</taxon>
        <taxon>Oxalobacteraceae</taxon>
        <taxon>Undibacterium</taxon>
    </lineage>
</organism>
<keyword evidence="2" id="KW-1185">Reference proteome</keyword>
<protein>
    <submittedName>
        <fullName evidence="1">Uncharacterized protein</fullName>
    </submittedName>
</protein>
<gene>
    <name evidence="1" type="ORF">H8K26_01480</name>
</gene>
<dbReference type="Proteomes" id="UP000637632">
    <property type="component" value="Unassembled WGS sequence"/>
</dbReference>
<evidence type="ECO:0000313" key="1">
    <source>
        <dbReference type="EMBL" id="MBC3810099.1"/>
    </source>
</evidence>
<accession>A0ABR6XAY9</accession>
<comment type="caution">
    <text evidence="1">The sequence shown here is derived from an EMBL/GenBank/DDBJ whole genome shotgun (WGS) entry which is preliminary data.</text>
</comment>
<dbReference type="EMBL" id="JACOFT010000001">
    <property type="protein sequence ID" value="MBC3810099.1"/>
    <property type="molecule type" value="Genomic_DNA"/>
</dbReference>
<sequence>MTPMYFSNLTPEQCEFISQRDMYFKDRIAAMKDIESSFSSVPRPADYMKGNLIKLVHPSCVTELLKLIDKYSDTSESTDSTRYFEQLELQDALDRMVRTMSKIDDNGEAYFTNRTFAFDAFFMNSLEVIVNDLEEILRTERMEACFELEKVGGIPKCAMRDVQWSFYEEKSLCRKRFDDEVFRSRLEIYLTGSWDTERAAILAPKIRIANPIESHRSELAFELNSDNGKWFTHGELLFKLHNLMADFSLGDHIYFEGLDLDEHNEGAPPLYSLFLGS</sequence>
<evidence type="ECO:0000313" key="2">
    <source>
        <dbReference type="Proteomes" id="UP000637632"/>
    </source>
</evidence>
<dbReference type="RefSeq" id="WP_190476851.1">
    <property type="nucleotide sequence ID" value="NZ_JACOFT010000001.1"/>
</dbReference>
<proteinExistence type="predicted"/>
<name>A0ABR6XAY9_9BURK</name>
<reference evidence="1 2" key="1">
    <citation type="submission" date="2020-08" db="EMBL/GenBank/DDBJ databases">
        <title>Novel species isolated from subtropical streams in China.</title>
        <authorList>
            <person name="Lu H."/>
        </authorList>
    </citation>
    <scope>NUCLEOTIDE SEQUENCE [LARGE SCALE GENOMIC DNA]</scope>
    <source>
        <strain evidence="1 2">CCTCC AB 2015119</strain>
    </source>
</reference>